<name>A0A9W8X5V2_9PLEO</name>
<keyword evidence="6" id="KW-0408">Iron</keyword>
<keyword evidence="10" id="KW-1185">Reference proteome</keyword>
<proteinExistence type="inferred from homology"/>
<evidence type="ECO:0000313" key="9">
    <source>
        <dbReference type="EMBL" id="KAJ4341047.1"/>
    </source>
</evidence>
<dbReference type="OrthoDB" id="93019at2759"/>
<dbReference type="SUPFAM" id="SSF51197">
    <property type="entry name" value="Clavaminate synthase-like"/>
    <property type="match status" value="1"/>
</dbReference>
<dbReference type="Gene3D" id="3.60.130.10">
    <property type="entry name" value="Clavaminate synthase-like"/>
    <property type="match status" value="1"/>
</dbReference>
<evidence type="ECO:0000256" key="2">
    <source>
        <dbReference type="ARBA" id="ARBA00005896"/>
    </source>
</evidence>
<dbReference type="InterPro" id="IPR042098">
    <property type="entry name" value="TauD-like_sf"/>
</dbReference>
<feature type="region of interest" description="Disordered" evidence="7">
    <location>
        <begin position="360"/>
        <end position="395"/>
    </location>
</feature>
<dbReference type="InterPro" id="IPR051178">
    <property type="entry name" value="TfdA_dioxygenase"/>
</dbReference>
<keyword evidence="4" id="KW-0223">Dioxygenase</keyword>
<comment type="caution">
    <text evidence="9">The sequence shown here is derived from an EMBL/GenBank/DDBJ whole genome shotgun (WGS) entry which is preliminary data.</text>
</comment>
<dbReference type="GO" id="GO:0051213">
    <property type="term" value="F:dioxygenase activity"/>
    <property type="evidence" value="ECO:0007669"/>
    <property type="project" value="UniProtKB-KW"/>
</dbReference>
<feature type="compositionally biased region" description="Polar residues" evidence="7">
    <location>
        <begin position="360"/>
        <end position="380"/>
    </location>
</feature>
<dbReference type="EMBL" id="JAPEUV010000013">
    <property type="protein sequence ID" value="KAJ4341047.1"/>
    <property type="molecule type" value="Genomic_DNA"/>
</dbReference>
<comment type="cofactor">
    <cofactor evidence="1">
        <name>Fe(2+)</name>
        <dbReference type="ChEBI" id="CHEBI:29033"/>
    </cofactor>
</comment>
<keyword evidence="3" id="KW-0479">Metal-binding</keyword>
<feature type="domain" description="TauD/TfdA-like" evidence="8">
    <location>
        <begin position="19"/>
        <end position="357"/>
    </location>
</feature>
<organism evidence="9 10">
    <name type="scientific">Didymella glomerata</name>
    <dbReference type="NCBI Taxonomy" id="749621"/>
    <lineage>
        <taxon>Eukaryota</taxon>
        <taxon>Fungi</taxon>
        <taxon>Dikarya</taxon>
        <taxon>Ascomycota</taxon>
        <taxon>Pezizomycotina</taxon>
        <taxon>Dothideomycetes</taxon>
        <taxon>Pleosporomycetidae</taxon>
        <taxon>Pleosporales</taxon>
        <taxon>Pleosporineae</taxon>
        <taxon>Didymellaceae</taxon>
        <taxon>Didymella</taxon>
    </lineage>
</organism>
<evidence type="ECO:0000256" key="5">
    <source>
        <dbReference type="ARBA" id="ARBA00023002"/>
    </source>
</evidence>
<evidence type="ECO:0000256" key="7">
    <source>
        <dbReference type="SAM" id="MobiDB-lite"/>
    </source>
</evidence>
<dbReference type="GO" id="GO:0046872">
    <property type="term" value="F:metal ion binding"/>
    <property type="evidence" value="ECO:0007669"/>
    <property type="project" value="UniProtKB-KW"/>
</dbReference>
<dbReference type="PANTHER" id="PTHR43779:SF2">
    <property type="entry name" value="ALPHA-KETOGLUTARATE-DEPENDENT XANTHINE DIOXYGENASE XAN1"/>
    <property type="match status" value="1"/>
</dbReference>
<evidence type="ECO:0000256" key="1">
    <source>
        <dbReference type="ARBA" id="ARBA00001954"/>
    </source>
</evidence>
<evidence type="ECO:0000313" key="10">
    <source>
        <dbReference type="Proteomes" id="UP001140562"/>
    </source>
</evidence>
<accession>A0A9W8X5V2</accession>
<dbReference type="Pfam" id="PF02668">
    <property type="entry name" value="TauD"/>
    <property type="match status" value="1"/>
</dbReference>
<evidence type="ECO:0000259" key="8">
    <source>
        <dbReference type="Pfam" id="PF02668"/>
    </source>
</evidence>
<dbReference type="AlphaFoldDB" id="A0A9W8X5V2"/>
<gene>
    <name evidence="9" type="ORF">N0V87_002086</name>
</gene>
<sequence length="403" mass="45128">MSSIQITPVAHPAGSRRSLGAVATNLDVNDLFEADWEAIHDGLYTHSVLVLKHQAHATPKAQFELTQRFDPTCSGYGHGKTLDAKRSILHPDLKTIPHQPQVQVIGNGIVRDFEGLKDITLKHPHHKTFHKTAIPEAEDLDFTRFYRWHIDAALYDLQPPRVTSLMAVSVPRGRTQTLRYDDGTGDELRVPLGTTAFASGYTMYDILSESDKEFARTTKVEYAAHPYIWMSSAKSRSTGLGLESDGLELAASELPPVDESKILKLPMLWKNPVTGKLALQIHPSAVRRLHLKNGSVIDDLKEVRDIVYRLQRPGIAPELVYCHDWEEGDMVLFNNQGTIHSVVGAFAPDEVRIFRQCNLASSTPPEGPESASQEAWTQPLRTYEPTKRPQAAEQAWMKPMRAY</sequence>
<dbReference type="InterPro" id="IPR003819">
    <property type="entry name" value="TauD/TfdA-like"/>
</dbReference>
<reference evidence="9" key="1">
    <citation type="submission" date="2022-10" db="EMBL/GenBank/DDBJ databases">
        <title>Tapping the CABI collections for fungal endophytes: first genome assemblies for Collariella, Neodidymelliopsis, Ascochyta clinopodiicola, Didymella pomorum, Didymosphaeria variabile, Neocosmospora piperis and Neocucurbitaria cava.</title>
        <authorList>
            <person name="Hill R."/>
        </authorList>
    </citation>
    <scope>NUCLEOTIDE SEQUENCE</scope>
    <source>
        <strain evidence="9">IMI 360193</strain>
    </source>
</reference>
<comment type="similarity">
    <text evidence="2">Belongs to the TfdA dioxygenase family.</text>
</comment>
<dbReference type="PANTHER" id="PTHR43779">
    <property type="entry name" value="DIOXYGENASE RV0097-RELATED"/>
    <property type="match status" value="1"/>
</dbReference>
<evidence type="ECO:0000256" key="3">
    <source>
        <dbReference type="ARBA" id="ARBA00022723"/>
    </source>
</evidence>
<evidence type="ECO:0000256" key="6">
    <source>
        <dbReference type="ARBA" id="ARBA00023004"/>
    </source>
</evidence>
<keyword evidence="5" id="KW-0560">Oxidoreductase</keyword>
<protein>
    <recommendedName>
        <fullName evidence="8">TauD/TfdA-like domain-containing protein</fullName>
    </recommendedName>
</protein>
<dbReference type="Proteomes" id="UP001140562">
    <property type="component" value="Unassembled WGS sequence"/>
</dbReference>
<evidence type="ECO:0000256" key="4">
    <source>
        <dbReference type="ARBA" id="ARBA00022964"/>
    </source>
</evidence>